<organism evidence="1">
    <name type="scientific">marine metagenome</name>
    <dbReference type="NCBI Taxonomy" id="408172"/>
    <lineage>
        <taxon>unclassified sequences</taxon>
        <taxon>metagenomes</taxon>
        <taxon>ecological metagenomes</taxon>
    </lineage>
</organism>
<protein>
    <submittedName>
        <fullName evidence="1">Uncharacterized protein</fullName>
    </submittedName>
</protein>
<reference evidence="1" key="1">
    <citation type="submission" date="2018-05" db="EMBL/GenBank/DDBJ databases">
        <authorList>
            <person name="Lanie J.A."/>
            <person name="Ng W.-L."/>
            <person name="Kazmierczak K.M."/>
            <person name="Andrzejewski T.M."/>
            <person name="Davidsen T.M."/>
            <person name="Wayne K.J."/>
            <person name="Tettelin H."/>
            <person name="Glass J.I."/>
            <person name="Rusch D."/>
            <person name="Podicherti R."/>
            <person name="Tsui H.-C.T."/>
            <person name="Winkler M.E."/>
        </authorList>
    </citation>
    <scope>NUCLEOTIDE SEQUENCE</scope>
</reference>
<dbReference type="EMBL" id="UINC01133190">
    <property type="protein sequence ID" value="SVD15980.1"/>
    <property type="molecule type" value="Genomic_DNA"/>
</dbReference>
<gene>
    <name evidence="1" type="ORF">METZ01_LOCUS368834</name>
</gene>
<proteinExistence type="predicted"/>
<accession>A0A382T1A2</accession>
<dbReference type="AlphaFoldDB" id="A0A382T1A2"/>
<sequence>MNLESAIVQLNRFITHRLQVLSLSVTSGGIDNMEKYNYIIGQINALEATRQELSNLLDNKEQKNEGTVIDIKPPKT</sequence>
<name>A0A382T1A2_9ZZZZ</name>
<evidence type="ECO:0000313" key="1">
    <source>
        <dbReference type="EMBL" id="SVD15980.1"/>
    </source>
</evidence>